<reference evidence="12 14" key="2">
    <citation type="submission" date="2019-03" db="EMBL/GenBank/DDBJ databases">
        <title>Genomics of glacier-inhabiting Cryobacterium strains.</title>
        <authorList>
            <person name="Liu Q."/>
            <person name="Xin Y.-H."/>
        </authorList>
    </citation>
    <scope>NUCLEOTIDE SEQUENCE [LARGE SCALE GENOMIC DNA]</scope>
    <source>
        <strain evidence="12 14">Hh34</strain>
    </source>
</reference>
<dbReference type="Pfam" id="PF00881">
    <property type="entry name" value="Nitroreductase"/>
    <property type="match status" value="1"/>
</dbReference>
<dbReference type="Proteomes" id="UP000199681">
    <property type="component" value="Unassembled WGS sequence"/>
</dbReference>
<feature type="compositionally biased region" description="Low complexity" evidence="9">
    <location>
        <begin position="1"/>
        <end position="16"/>
    </location>
</feature>
<comment type="cofactor">
    <cofactor evidence="8">
        <name>FMN</name>
        <dbReference type="ChEBI" id="CHEBI:58210"/>
    </cofactor>
    <text evidence="8">Binds 1 FMN per subunit.</text>
</comment>
<dbReference type="STRING" id="995038.SAMN05216274_11261"/>
<keyword evidence="4 7" id="KW-0521">NADP</keyword>
<feature type="binding site" evidence="8">
    <location>
        <position position="67"/>
    </location>
    <ligand>
        <name>FMN</name>
        <dbReference type="ChEBI" id="CHEBI:58210"/>
        <note>ligand shared between dimeric partners</note>
    </ligand>
</feature>
<keyword evidence="2 7" id="KW-0285">Flavoprotein</keyword>
<feature type="binding site" description="in other chain" evidence="8">
    <location>
        <begin position="160"/>
        <end position="162"/>
    </location>
    <ligand>
        <name>FMN</name>
        <dbReference type="ChEBI" id="CHEBI:58210"/>
        <note>ligand shared between dimeric partners</note>
    </ligand>
</feature>
<accession>A0A1I3C8N0</accession>
<dbReference type="PANTHER" id="PTHR43821:SF1">
    <property type="entry name" value="NAD(P)H NITROREDUCTASE YDJA-RELATED"/>
    <property type="match status" value="1"/>
</dbReference>
<dbReference type="InterPro" id="IPR052530">
    <property type="entry name" value="NAD(P)H_nitroreductase"/>
</dbReference>
<dbReference type="AlphaFoldDB" id="A0A1I3C8N0"/>
<evidence type="ECO:0000256" key="5">
    <source>
        <dbReference type="ARBA" id="ARBA00023002"/>
    </source>
</evidence>
<evidence type="ECO:0000256" key="6">
    <source>
        <dbReference type="ARBA" id="ARBA00023027"/>
    </source>
</evidence>
<feature type="region of interest" description="Disordered" evidence="9">
    <location>
        <begin position="1"/>
        <end position="25"/>
    </location>
</feature>
<keyword evidence="5 7" id="KW-0560">Oxidoreductase</keyword>
<name>A0A1I3C8N0_9MICO</name>
<evidence type="ECO:0000313" key="13">
    <source>
        <dbReference type="Proteomes" id="UP000199681"/>
    </source>
</evidence>
<comment type="similarity">
    <text evidence="1 7">Belongs to the nitroreductase family.</text>
</comment>
<dbReference type="PIRSF" id="PIRSF000232">
    <property type="entry name" value="YdjA"/>
    <property type="match status" value="1"/>
</dbReference>
<evidence type="ECO:0000256" key="9">
    <source>
        <dbReference type="SAM" id="MobiDB-lite"/>
    </source>
</evidence>
<sequence>MTGAVASSKVAGSAGANPGLPGRDTTGFRTGTAAVFKAVADRRSYSKVTTLAPSRAELLPLVAAAARVADHGALRPWRLLELRGDARDRLGAAFVAASACEGLEAIKLAAKPLRAPLLIAIVASRQVNFKVAGWEQDAAAAGVAHLLTLLLENAGWGAMWRTGPLVRSAPVRALHGLADGEELLGWLYVGGIPEESKPCVRLSIDPEEFLGVL</sequence>
<comment type="caution">
    <text evidence="12">The sequence shown here is derived from an EMBL/GenBank/DDBJ whole genome shotgun (WGS) entry which is preliminary data.</text>
</comment>
<evidence type="ECO:0000256" key="2">
    <source>
        <dbReference type="ARBA" id="ARBA00022630"/>
    </source>
</evidence>
<dbReference type="EMBL" id="FOPW01000012">
    <property type="protein sequence ID" value="SFH70676.1"/>
    <property type="molecule type" value="Genomic_DNA"/>
</dbReference>
<dbReference type="InterPro" id="IPR026021">
    <property type="entry name" value="YdjA-like"/>
</dbReference>
<evidence type="ECO:0000313" key="14">
    <source>
        <dbReference type="Proteomes" id="UP000297963"/>
    </source>
</evidence>
<dbReference type="EMBL" id="SOFE01000022">
    <property type="protein sequence ID" value="TFB83546.1"/>
    <property type="molecule type" value="Genomic_DNA"/>
</dbReference>
<proteinExistence type="inferred from homology"/>
<dbReference type="GO" id="GO:0016491">
    <property type="term" value="F:oxidoreductase activity"/>
    <property type="evidence" value="ECO:0007669"/>
    <property type="project" value="UniProtKB-UniRule"/>
</dbReference>
<feature type="domain" description="Nitroreductase" evidence="10">
    <location>
        <begin position="40"/>
        <end position="190"/>
    </location>
</feature>
<evidence type="ECO:0000256" key="7">
    <source>
        <dbReference type="PIRNR" id="PIRNR000232"/>
    </source>
</evidence>
<dbReference type="InterPro" id="IPR000415">
    <property type="entry name" value="Nitroreductase-like"/>
</dbReference>
<evidence type="ECO:0000256" key="4">
    <source>
        <dbReference type="ARBA" id="ARBA00022857"/>
    </source>
</evidence>
<evidence type="ECO:0000259" key="10">
    <source>
        <dbReference type="Pfam" id="PF00881"/>
    </source>
</evidence>
<reference evidence="11 13" key="1">
    <citation type="submission" date="2016-10" db="EMBL/GenBank/DDBJ databases">
        <authorList>
            <person name="Varghese N."/>
            <person name="Submissions S."/>
        </authorList>
    </citation>
    <scope>NUCLEOTIDE SEQUENCE [LARGE SCALE GENOMIC DNA]</scope>
    <source>
        <strain evidence="11 13">GMCC 1.11211</strain>
    </source>
</reference>
<evidence type="ECO:0000256" key="8">
    <source>
        <dbReference type="PIRSR" id="PIRSR000232-1"/>
    </source>
</evidence>
<dbReference type="InterPro" id="IPR029479">
    <property type="entry name" value="Nitroreductase"/>
</dbReference>
<dbReference type="EC" id="1.-.-.-" evidence="7"/>
<keyword evidence="13" id="KW-1185">Reference proteome</keyword>
<evidence type="ECO:0000313" key="11">
    <source>
        <dbReference type="EMBL" id="SFH70676.1"/>
    </source>
</evidence>
<dbReference type="Proteomes" id="UP000297963">
    <property type="component" value="Unassembled WGS sequence"/>
</dbReference>
<keyword evidence="6 7" id="KW-0520">NAD</keyword>
<protein>
    <recommendedName>
        <fullName evidence="7">Putative NAD(P)H nitroreductase</fullName>
        <ecNumber evidence="7">1.-.-.-</ecNumber>
    </recommendedName>
</protein>
<dbReference type="PANTHER" id="PTHR43821">
    <property type="entry name" value="NAD(P)H NITROREDUCTASE YDJA-RELATED"/>
    <property type="match status" value="1"/>
</dbReference>
<evidence type="ECO:0000313" key="12">
    <source>
        <dbReference type="EMBL" id="TFB83546.1"/>
    </source>
</evidence>
<evidence type="ECO:0000256" key="3">
    <source>
        <dbReference type="ARBA" id="ARBA00022643"/>
    </source>
</evidence>
<gene>
    <name evidence="12" type="ORF">E3O11_10690</name>
    <name evidence="11" type="ORF">SAMN05216274_11261</name>
</gene>
<feature type="binding site" evidence="8">
    <location>
        <position position="71"/>
    </location>
    <ligand>
        <name>FMN</name>
        <dbReference type="ChEBI" id="CHEBI:58210"/>
        <note>ligand shared between dimeric partners</note>
    </ligand>
</feature>
<dbReference type="Gene3D" id="3.40.109.10">
    <property type="entry name" value="NADH Oxidase"/>
    <property type="match status" value="1"/>
</dbReference>
<feature type="binding site" description="in other chain" evidence="8">
    <location>
        <begin position="42"/>
        <end position="44"/>
    </location>
    <ligand>
        <name>FMN</name>
        <dbReference type="ChEBI" id="CHEBI:58210"/>
        <note>ligand shared between dimeric partners</note>
    </ligand>
</feature>
<keyword evidence="3 7" id="KW-0288">FMN</keyword>
<evidence type="ECO:0000256" key="1">
    <source>
        <dbReference type="ARBA" id="ARBA00007118"/>
    </source>
</evidence>
<dbReference type="SUPFAM" id="SSF55469">
    <property type="entry name" value="FMN-dependent nitroreductase-like"/>
    <property type="match status" value="1"/>
</dbReference>
<organism evidence="12 14">
    <name type="scientific">Cryobacterium levicorallinum</name>
    <dbReference type="NCBI Taxonomy" id="995038"/>
    <lineage>
        <taxon>Bacteria</taxon>
        <taxon>Bacillati</taxon>
        <taxon>Actinomycetota</taxon>
        <taxon>Actinomycetes</taxon>
        <taxon>Micrococcales</taxon>
        <taxon>Microbacteriaceae</taxon>
        <taxon>Cryobacterium</taxon>
    </lineage>
</organism>